<reference evidence="1 2" key="1">
    <citation type="submission" date="2016-11" db="EMBL/GenBank/DDBJ databases">
        <title>Genome sequence of Sphingomonas jeddahensis G39.</title>
        <authorList>
            <person name="Poehlein A."/>
            <person name="Wuebbeler J.H."/>
            <person name="Steinbuechel A."/>
            <person name="Daniel R."/>
        </authorList>
    </citation>
    <scope>NUCLEOTIDE SEQUENCE [LARGE SCALE GENOMIC DNA]</scope>
    <source>
        <strain evidence="1 2">G39</strain>
    </source>
</reference>
<dbReference type="Pfam" id="PF08922">
    <property type="entry name" value="DUF1905"/>
    <property type="match status" value="1"/>
</dbReference>
<dbReference type="Gene3D" id="2.40.30.100">
    <property type="entry name" value="AF2212/PG0164-like"/>
    <property type="match status" value="1"/>
</dbReference>
<dbReference type="EMBL" id="MPSB01000015">
    <property type="protein sequence ID" value="ONF95136.1"/>
    <property type="molecule type" value="Genomic_DNA"/>
</dbReference>
<organism evidence="1 2">
    <name type="scientific">Sphingomonas jeddahensis</name>
    <dbReference type="NCBI Taxonomy" id="1915074"/>
    <lineage>
        <taxon>Bacteria</taxon>
        <taxon>Pseudomonadati</taxon>
        <taxon>Pseudomonadota</taxon>
        <taxon>Alphaproteobacteria</taxon>
        <taxon>Sphingomonadales</taxon>
        <taxon>Sphingomonadaceae</taxon>
        <taxon>Sphingomonas</taxon>
    </lineage>
</organism>
<name>A0A1V2ER34_9SPHN</name>
<evidence type="ECO:0000313" key="2">
    <source>
        <dbReference type="Proteomes" id="UP000188729"/>
    </source>
</evidence>
<dbReference type="AlphaFoldDB" id="A0A1V2ER34"/>
<dbReference type="InterPro" id="IPR037079">
    <property type="entry name" value="AF2212/PG0164-like_sf"/>
</dbReference>
<proteinExistence type="predicted"/>
<dbReference type="STRING" id="1915074.SPHI_26750"/>
<evidence type="ECO:0000313" key="1">
    <source>
        <dbReference type="EMBL" id="ONF95136.1"/>
    </source>
</evidence>
<gene>
    <name evidence="1" type="ORF">SPHI_26750</name>
</gene>
<comment type="caution">
    <text evidence="1">The sequence shown here is derived from an EMBL/GenBank/DDBJ whole genome shotgun (WGS) entry which is preliminary data.</text>
</comment>
<dbReference type="RefSeq" id="WP_076745440.1">
    <property type="nucleotide sequence ID" value="NZ_MPSB01000015.1"/>
</dbReference>
<keyword evidence="2" id="KW-1185">Reference proteome</keyword>
<protein>
    <recommendedName>
        <fullName evidence="3">DUF1905 domain-containing protein</fullName>
    </recommendedName>
</protein>
<dbReference type="SUPFAM" id="SSF141694">
    <property type="entry name" value="AF2212/PG0164-like"/>
    <property type="match status" value="1"/>
</dbReference>
<evidence type="ECO:0008006" key="3">
    <source>
        <dbReference type="Google" id="ProtNLM"/>
    </source>
</evidence>
<dbReference type="InterPro" id="IPR015018">
    <property type="entry name" value="DUF1905"/>
</dbReference>
<sequence>MDGEAPLLDVTFAGAVIEWRGPAPFFFVALPEEEVVGVRAAARVASYGWGVVPVTATIGDTVFATSLFPRDGGYLLPLKDAVRRAAGVTLGNEVVVRMRIEARERPLR</sequence>
<accession>A0A1V2ER34</accession>
<dbReference type="OrthoDB" id="9808666at2"/>
<dbReference type="Proteomes" id="UP000188729">
    <property type="component" value="Unassembled WGS sequence"/>
</dbReference>